<gene>
    <name evidence="1" type="ORF">IAB70_03605</name>
</gene>
<evidence type="ECO:0000313" key="1">
    <source>
        <dbReference type="EMBL" id="HIU51691.1"/>
    </source>
</evidence>
<reference evidence="1" key="1">
    <citation type="submission" date="2020-10" db="EMBL/GenBank/DDBJ databases">
        <authorList>
            <person name="Gilroy R."/>
        </authorList>
    </citation>
    <scope>NUCLEOTIDE SEQUENCE</scope>
    <source>
        <strain evidence="1">CHK195-15760</strain>
    </source>
</reference>
<dbReference type="Proteomes" id="UP000824093">
    <property type="component" value="Unassembled WGS sequence"/>
</dbReference>
<dbReference type="EMBL" id="DVNH01000024">
    <property type="protein sequence ID" value="HIU51691.1"/>
    <property type="molecule type" value="Genomic_DNA"/>
</dbReference>
<protein>
    <submittedName>
        <fullName evidence="1">YaaL family protein</fullName>
    </submittedName>
</protein>
<evidence type="ECO:0000313" key="2">
    <source>
        <dbReference type="Proteomes" id="UP000824093"/>
    </source>
</evidence>
<proteinExistence type="predicted"/>
<reference evidence="1" key="2">
    <citation type="journal article" date="2021" name="PeerJ">
        <title>Extensive microbial diversity within the chicken gut microbiome revealed by metagenomics and culture.</title>
        <authorList>
            <person name="Gilroy R."/>
            <person name="Ravi A."/>
            <person name="Getino M."/>
            <person name="Pursley I."/>
            <person name="Horton D.L."/>
            <person name="Alikhan N.F."/>
            <person name="Baker D."/>
            <person name="Gharbi K."/>
            <person name="Hall N."/>
            <person name="Watson M."/>
            <person name="Adriaenssens E.M."/>
            <person name="Foster-Nyarko E."/>
            <person name="Jarju S."/>
            <person name="Secka A."/>
            <person name="Antonio M."/>
            <person name="Oren A."/>
            <person name="Chaudhuri R.R."/>
            <person name="La Ragione R."/>
            <person name="Hildebrand F."/>
            <person name="Pallen M.J."/>
        </authorList>
    </citation>
    <scope>NUCLEOTIDE SEQUENCE</scope>
    <source>
        <strain evidence="1">CHK195-15760</strain>
    </source>
</reference>
<dbReference type="Pfam" id="PF10704">
    <property type="entry name" value="DUF2508"/>
    <property type="match status" value="1"/>
</dbReference>
<dbReference type="AlphaFoldDB" id="A0A9D1M120"/>
<dbReference type="InterPro" id="IPR019644">
    <property type="entry name" value="DUF2508"/>
</dbReference>
<sequence>MIYEEYIKVNEIAEKDEDEKNTELMQSLIRTKRDLELANRNFEYAEAELIDYYTYQIKANQSKLDYLLKKIKKRGLMLDIVCETDLRLEMRNEVS</sequence>
<name>A0A9D1M120_9FIRM</name>
<comment type="caution">
    <text evidence="1">The sequence shown here is derived from an EMBL/GenBank/DDBJ whole genome shotgun (WGS) entry which is preliminary data.</text>
</comment>
<organism evidence="1 2">
    <name type="scientific">Candidatus Merdicola faecigallinarum</name>
    <dbReference type="NCBI Taxonomy" id="2840862"/>
    <lineage>
        <taxon>Bacteria</taxon>
        <taxon>Bacillati</taxon>
        <taxon>Bacillota</taxon>
        <taxon>Clostridia</taxon>
        <taxon>Candidatus Merdicola</taxon>
    </lineage>
</organism>
<accession>A0A9D1M120</accession>